<feature type="chain" id="PRO_5042198734" evidence="2">
    <location>
        <begin position="18"/>
        <end position="131"/>
    </location>
</feature>
<evidence type="ECO:0000313" key="4">
    <source>
        <dbReference type="Proteomes" id="UP001219525"/>
    </source>
</evidence>
<dbReference type="Proteomes" id="UP001219525">
    <property type="component" value="Unassembled WGS sequence"/>
</dbReference>
<name>A0AAD6Y1M7_9AGAR</name>
<proteinExistence type="predicted"/>
<feature type="region of interest" description="Disordered" evidence="1">
    <location>
        <begin position="109"/>
        <end position="131"/>
    </location>
</feature>
<evidence type="ECO:0000313" key="3">
    <source>
        <dbReference type="EMBL" id="KAJ7194884.1"/>
    </source>
</evidence>
<protein>
    <submittedName>
        <fullName evidence="3">Uncharacterized protein</fullName>
    </submittedName>
</protein>
<keyword evidence="4" id="KW-1185">Reference proteome</keyword>
<dbReference type="AlphaFoldDB" id="A0AAD6Y1M7"/>
<keyword evidence="2" id="KW-0732">Signal</keyword>
<accession>A0AAD6Y1M7</accession>
<organism evidence="3 4">
    <name type="scientific">Mycena pura</name>
    <dbReference type="NCBI Taxonomy" id="153505"/>
    <lineage>
        <taxon>Eukaryota</taxon>
        <taxon>Fungi</taxon>
        <taxon>Dikarya</taxon>
        <taxon>Basidiomycota</taxon>
        <taxon>Agaricomycotina</taxon>
        <taxon>Agaricomycetes</taxon>
        <taxon>Agaricomycetidae</taxon>
        <taxon>Agaricales</taxon>
        <taxon>Marasmiineae</taxon>
        <taxon>Mycenaceae</taxon>
        <taxon>Mycena</taxon>
    </lineage>
</organism>
<feature type="compositionally biased region" description="Low complexity" evidence="1">
    <location>
        <begin position="115"/>
        <end position="131"/>
    </location>
</feature>
<reference evidence="3" key="1">
    <citation type="submission" date="2023-03" db="EMBL/GenBank/DDBJ databases">
        <title>Massive genome expansion in bonnet fungi (Mycena s.s.) driven by repeated elements and novel gene families across ecological guilds.</title>
        <authorList>
            <consortium name="Lawrence Berkeley National Laboratory"/>
            <person name="Harder C.B."/>
            <person name="Miyauchi S."/>
            <person name="Viragh M."/>
            <person name="Kuo A."/>
            <person name="Thoen E."/>
            <person name="Andreopoulos B."/>
            <person name="Lu D."/>
            <person name="Skrede I."/>
            <person name="Drula E."/>
            <person name="Henrissat B."/>
            <person name="Morin E."/>
            <person name="Kohler A."/>
            <person name="Barry K."/>
            <person name="LaButti K."/>
            <person name="Morin E."/>
            <person name="Salamov A."/>
            <person name="Lipzen A."/>
            <person name="Mereny Z."/>
            <person name="Hegedus B."/>
            <person name="Baldrian P."/>
            <person name="Stursova M."/>
            <person name="Weitz H."/>
            <person name="Taylor A."/>
            <person name="Grigoriev I.V."/>
            <person name="Nagy L.G."/>
            <person name="Martin F."/>
            <person name="Kauserud H."/>
        </authorList>
    </citation>
    <scope>NUCLEOTIDE SEQUENCE</scope>
    <source>
        <strain evidence="3">9144</strain>
    </source>
</reference>
<dbReference type="EMBL" id="JARJCW010000095">
    <property type="protein sequence ID" value="KAJ7194884.1"/>
    <property type="molecule type" value="Genomic_DNA"/>
</dbReference>
<evidence type="ECO:0000256" key="1">
    <source>
        <dbReference type="SAM" id="MobiDB-lite"/>
    </source>
</evidence>
<evidence type="ECO:0000256" key="2">
    <source>
        <dbReference type="SAM" id="SignalP"/>
    </source>
</evidence>
<gene>
    <name evidence="3" type="ORF">GGX14DRAFT_475707</name>
</gene>
<comment type="caution">
    <text evidence="3">The sequence shown here is derived from an EMBL/GenBank/DDBJ whole genome shotgun (WGS) entry which is preliminary data.</text>
</comment>
<feature type="signal peptide" evidence="2">
    <location>
        <begin position="1"/>
        <end position="17"/>
    </location>
</feature>
<sequence>MFILCSTLAILTSTVLAIDVQAPVEPTSGALTTIHWTPDPAVPVFSMELVHPDFNDALAIANSVNGSLGYLKVDLPAVPADDGYTLQFVNISDIDDVYATSPVFAIAAPPTTSQAPTSALSSTSISASAPA</sequence>